<dbReference type="AlphaFoldDB" id="A0A6B8VRK3"/>
<evidence type="ECO:0000313" key="2">
    <source>
        <dbReference type="EMBL" id="QGU08192.1"/>
    </source>
</evidence>
<dbReference type="EMBL" id="CP046455">
    <property type="protein sequence ID" value="QGU08192.1"/>
    <property type="molecule type" value="Genomic_DNA"/>
</dbReference>
<feature type="compositionally biased region" description="Basic and acidic residues" evidence="1">
    <location>
        <begin position="38"/>
        <end position="52"/>
    </location>
</feature>
<dbReference type="Pfam" id="PF14013">
    <property type="entry name" value="MT0933_antitox"/>
    <property type="match status" value="1"/>
</dbReference>
<feature type="compositionally biased region" description="Low complexity" evidence="1">
    <location>
        <begin position="55"/>
        <end position="68"/>
    </location>
</feature>
<reference evidence="2 3" key="1">
    <citation type="submission" date="2019-11" db="EMBL/GenBank/DDBJ databases">
        <title>Complete genome sequence of Corynebacterium kalinowskii 1959, a novel Corynebacterium species isolated from soil of a small paddock in Vilsendorf, Germany.</title>
        <authorList>
            <person name="Schaffert L."/>
            <person name="Ruwe M."/>
            <person name="Milse J."/>
            <person name="Hanuschka K."/>
            <person name="Ortseifen V."/>
            <person name="Droste J."/>
            <person name="Brandt D."/>
            <person name="Schlueter L."/>
            <person name="Kutter Y."/>
            <person name="Vinke S."/>
            <person name="Viehoefer P."/>
            <person name="Jacob L."/>
            <person name="Luebke N.-C."/>
            <person name="Schulte-Berndt E."/>
            <person name="Hain C."/>
            <person name="Linder M."/>
            <person name="Schmidt P."/>
            <person name="Wollenschlaeger L."/>
            <person name="Luttermann T."/>
            <person name="Thieme E."/>
            <person name="Hassa J."/>
            <person name="Haak M."/>
            <person name="Wittchen M."/>
            <person name="Mentz A."/>
            <person name="Persicke M."/>
            <person name="Busche T."/>
            <person name="Ruckert C."/>
        </authorList>
    </citation>
    <scope>NUCLEOTIDE SEQUENCE [LARGE SCALE GENOMIC DNA]</scope>
    <source>
        <strain evidence="2 3">2039</strain>
    </source>
</reference>
<feature type="region of interest" description="Disordered" evidence="1">
    <location>
        <begin position="38"/>
        <end position="81"/>
    </location>
</feature>
<accession>A0A6B8VRK3</accession>
<evidence type="ECO:0000313" key="3">
    <source>
        <dbReference type="Proteomes" id="UP000424462"/>
    </source>
</evidence>
<dbReference type="Proteomes" id="UP000424462">
    <property type="component" value="Chromosome"/>
</dbReference>
<dbReference type="RefSeq" id="WP_156231598.1">
    <property type="nucleotide sequence ID" value="NZ_CP046455.1"/>
</dbReference>
<evidence type="ECO:0000256" key="1">
    <source>
        <dbReference type="SAM" id="MobiDB-lite"/>
    </source>
</evidence>
<proteinExistence type="predicted"/>
<sequence>MGIFDKAKEALKNEQLTDNALDKVEDLARRKLGADKADQIKRVRDQVDERVGEGNPQPNQTQQPNQAQRGDNPEEYPETGR</sequence>
<dbReference type="InterPro" id="IPR028037">
    <property type="entry name" value="Antitoxin_Rv0909/MT0933"/>
</dbReference>
<protein>
    <recommendedName>
        <fullName evidence="4">Antitoxin</fullName>
    </recommendedName>
</protein>
<gene>
    <name evidence="2" type="ORF">COCCU_11450</name>
</gene>
<organism evidence="2 3">
    <name type="scientific">Corynebacterium occultum</name>
    <dbReference type="NCBI Taxonomy" id="2675219"/>
    <lineage>
        <taxon>Bacteria</taxon>
        <taxon>Bacillati</taxon>
        <taxon>Actinomycetota</taxon>
        <taxon>Actinomycetes</taxon>
        <taxon>Mycobacteriales</taxon>
        <taxon>Corynebacteriaceae</taxon>
        <taxon>Corynebacterium</taxon>
    </lineage>
</organism>
<keyword evidence="3" id="KW-1185">Reference proteome</keyword>
<evidence type="ECO:0008006" key="4">
    <source>
        <dbReference type="Google" id="ProtNLM"/>
    </source>
</evidence>
<name>A0A6B8VRK3_9CORY</name>
<dbReference type="KEGG" id="cok:COCCU_11450"/>